<gene>
    <name evidence="1" type="ORF">MB824_11135</name>
</gene>
<protein>
    <recommendedName>
        <fullName evidence="3">Beta-ketoacyl synthase N-terminal domain-containing protein</fullName>
    </recommendedName>
</protein>
<dbReference type="EMBL" id="JAKOOW010000077">
    <property type="protein sequence ID" value="MCG6505040.1"/>
    <property type="molecule type" value="Genomic_DNA"/>
</dbReference>
<name>A0ABS9NQR4_9NEIS</name>
<organism evidence="1 2">
    <name type="scientific">Kingella pumchi</name>
    <dbReference type="NCBI Taxonomy" id="2779506"/>
    <lineage>
        <taxon>Bacteria</taxon>
        <taxon>Pseudomonadati</taxon>
        <taxon>Pseudomonadota</taxon>
        <taxon>Betaproteobacteria</taxon>
        <taxon>Neisseriales</taxon>
        <taxon>Neisseriaceae</taxon>
        <taxon>Kingella</taxon>
    </lineage>
</organism>
<evidence type="ECO:0000313" key="2">
    <source>
        <dbReference type="Proteomes" id="UP001298424"/>
    </source>
</evidence>
<sequence>MNPDHPPLYLQACHHRNFSGCDDKALRGSLKDYGIDGKRLSRFSLMSLLAAMPLAGQIGADCSIILTAPFSSPRRFLPTFLQHAQDGTPSPLGFAASLHNAPAFQLAQALGSRVGMIFLATDEHNFWQPLWLGINDLLAGSAKQCCISWLYETPNPAANEAEHAVSLLLSATAPDTPSAATIRIATDAAPCTPDLSATANATYPALLSRWAAALSADETLILSDRGLPPKLRIMLR</sequence>
<dbReference type="Proteomes" id="UP001298424">
    <property type="component" value="Unassembled WGS sequence"/>
</dbReference>
<accession>A0ABS9NQR4</accession>
<evidence type="ECO:0008006" key="3">
    <source>
        <dbReference type="Google" id="ProtNLM"/>
    </source>
</evidence>
<dbReference type="RefSeq" id="WP_238748599.1">
    <property type="nucleotide sequence ID" value="NZ_JAKOOW010000077.1"/>
</dbReference>
<comment type="caution">
    <text evidence="1">The sequence shown here is derived from an EMBL/GenBank/DDBJ whole genome shotgun (WGS) entry which is preliminary data.</text>
</comment>
<evidence type="ECO:0000313" key="1">
    <source>
        <dbReference type="EMBL" id="MCG6505040.1"/>
    </source>
</evidence>
<proteinExistence type="predicted"/>
<keyword evidence="2" id="KW-1185">Reference proteome</keyword>
<reference evidence="1 2" key="1">
    <citation type="submission" date="2022-02" db="EMBL/GenBank/DDBJ databases">
        <title>Genome sequence data of Kingella unionensis sp. nov. strain CICC 24913 (CCUG 75125).</title>
        <authorList>
            <person name="Xiao M."/>
        </authorList>
    </citation>
    <scope>NUCLEOTIDE SEQUENCE [LARGE SCALE GENOMIC DNA]</scope>
    <source>
        <strain evidence="1 2">CICC 24913</strain>
    </source>
</reference>